<protein>
    <submittedName>
        <fullName evidence="3">Luciferase family oxidoreductase, group 1</fullName>
    </submittedName>
</protein>
<accession>A0A1H0DWT7</accession>
<dbReference type="InterPro" id="IPR050766">
    <property type="entry name" value="Bact_Lucif_Oxidored"/>
</dbReference>
<keyword evidence="4" id="KW-1185">Reference proteome</keyword>
<evidence type="ECO:0000259" key="2">
    <source>
        <dbReference type="Pfam" id="PF00296"/>
    </source>
</evidence>
<dbReference type="PANTHER" id="PTHR30137">
    <property type="entry name" value="LUCIFERASE-LIKE MONOOXYGENASE"/>
    <property type="match status" value="1"/>
</dbReference>
<evidence type="ECO:0000313" key="3">
    <source>
        <dbReference type="EMBL" id="SDN74486.1"/>
    </source>
</evidence>
<evidence type="ECO:0000256" key="1">
    <source>
        <dbReference type="ARBA" id="ARBA00007789"/>
    </source>
</evidence>
<dbReference type="InterPro" id="IPR011251">
    <property type="entry name" value="Luciferase-like_dom"/>
</dbReference>
<dbReference type="OrthoDB" id="9780518at2"/>
<dbReference type="RefSeq" id="WP_090842034.1">
    <property type="nucleotide sequence ID" value="NZ_FNIL01000003.1"/>
</dbReference>
<dbReference type="GO" id="GO:0005829">
    <property type="term" value="C:cytosol"/>
    <property type="evidence" value="ECO:0007669"/>
    <property type="project" value="TreeGrafter"/>
</dbReference>
<dbReference type="CDD" id="cd00347">
    <property type="entry name" value="Flavin_utilizing_monoxygenases"/>
    <property type="match status" value="1"/>
</dbReference>
<organism evidence="3 4">
    <name type="scientific">Alkalicoccus daliensis</name>
    <dbReference type="NCBI Taxonomy" id="745820"/>
    <lineage>
        <taxon>Bacteria</taxon>
        <taxon>Bacillati</taxon>
        <taxon>Bacillota</taxon>
        <taxon>Bacilli</taxon>
        <taxon>Bacillales</taxon>
        <taxon>Bacillaceae</taxon>
        <taxon>Alkalicoccus</taxon>
    </lineage>
</organism>
<dbReference type="GO" id="GO:0016705">
    <property type="term" value="F:oxidoreductase activity, acting on paired donors, with incorporation or reduction of molecular oxygen"/>
    <property type="evidence" value="ECO:0007669"/>
    <property type="project" value="InterPro"/>
</dbReference>
<dbReference type="NCBIfam" id="TIGR03558">
    <property type="entry name" value="oxido_grp_1"/>
    <property type="match status" value="1"/>
</dbReference>
<dbReference type="AlphaFoldDB" id="A0A1H0DWT7"/>
<reference evidence="4" key="1">
    <citation type="submission" date="2016-10" db="EMBL/GenBank/DDBJ databases">
        <authorList>
            <person name="Varghese N."/>
            <person name="Submissions S."/>
        </authorList>
    </citation>
    <scope>NUCLEOTIDE SEQUENCE [LARGE SCALE GENOMIC DNA]</scope>
    <source>
        <strain evidence="4">CGMCC 1.10369</strain>
    </source>
</reference>
<dbReference type="SUPFAM" id="SSF51679">
    <property type="entry name" value="Bacterial luciferase-like"/>
    <property type="match status" value="1"/>
</dbReference>
<dbReference type="Proteomes" id="UP000198778">
    <property type="component" value="Unassembled WGS sequence"/>
</dbReference>
<name>A0A1H0DWT7_9BACI</name>
<dbReference type="Gene3D" id="3.20.20.30">
    <property type="entry name" value="Luciferase-like domain"/>
    <property type="match status" value="1"/>
</dbReference>
<evidence type="ECO:0000313" key="4">
    <source>
        <dbReference type="Proteomes" id="UP000198778"/>
    </source>
</evidence>
<dbReference type="InterPro" id="IPR036661">
    <property type="entry name" value="Luciferase-like_sf"/>
</dbReference>
<proteinExistence type="predicted"/>
<dbReference type="STRING" id="745820.SAMN04488053_103112"/>
<sequence length="331" mass="36802">MRISILDQTPVADGFSAVAALQNSKDLAQKAEEWGYHRFWVSEHHDSQSLGGSSPEVLLSYLGAHTKNIRIGSGGVMLTHYSPFKIAENFHLLEGLFPGRIDAGMGRAPGGMPRATLALSGGTPRRADLFPRQVDDLLHYLHYKPIPEYAYGEALAAPVNSSVPPLWILGSSAASAALAAEKGLPYNYAHFINEEGGTDSVELYQELFQPSSYLREAEHIVTVFVVCADTERKAQYIASSLDLSMLTLAKGMSLAGTPDPAQASIYNFTEYEKDRIKENRKRMIIGSPAQVRAQLEEFAERYKTKEIMICTITYYHEDRLRSYELVKDMFN</sequence>
<dbReference type="EMBL" id="FNIL01000003">
    <property type="protein sequence ID" value="SDN74486.1"/>
    <property type="molecule type" value="Genomic_DNA"/>
</dbReference>
<dbReference type="Pfam" id="PF00296">
    <property type="entry name" value="Bac_luciferase"/>
    <property type="match status" value="1"/>
</dbReference>
<dbReference type="FunFam" id="3.20.20.30:FF:000002">
    <property type="entry name" value="LLM class flavin-dependent oxidoreductase"/>
    <property type="match status" value="1"/>
</dbReference>
<comment type="similarity">
    <text evidence="1">To bacterial alkanal monooxygenase alpha and beta chains.</text>
</comment>
<dbReference type="InterPro" id="IPR019949">
    <property type="entry name" value="CmoO-like"/>
</dbReference>
<dbReference type="PANTHER" id="PTHR30137:SF19">
    <property type="entry name" value="LUCIFERASE-LIKE MONOOXYGENASE"/>
    <property type="match status" value="1"/>
</dbReference>
<gene>
    <name evidence="3" type="ORF">SAMN04488053_103112</name>
</gene>
<feature type="domain" description="Luciferase-like" evidence="2">
    <location>
        <begin position="1"/>
        <end position="301"/>
    </location>
</feature>